<evidence type="ECO:0000256" key="2">
    <source>
        <dbReference type="ARBA" id="ARBA00022723"/>
    </source>
</evidence>
<dbReference type="Proteomes" id="UP000046392">
    <property type="component" value="Unplaced"/>
</dbReference>
<dbReference type="AlphaFoldDB" id="A0A0N5B4L0"/>
<dbReference type="PANTHER" id="PTHR46481">
    <property type="entry name" value="ZINC FINGER BED DOMAIN-CONTAINING PROTEIN 4"/>
    <property type="match status" value="1"/>
</dbReference>
<evidence type="ECO:0000256" key="4">
    <source>
        <dbReference type="ARBA" id="ARBA00022833"/>
    </source>
</evidence>
<dbReference type="SUPFAM" id="SSF53098">
    <property type="entry name" value="Ribonuclease H-like"/>
    <property type="match status" value="1"/>
</dbReference>
<sequence>MRKRQSTLVKNTGKKIIIAADLDVTVDDKLQTTFFTEVDGNMICKLCSTSFIYKKNEGDKMKYFGTSNLKRHISNEHKINIIDKEKCSENSIVNYFNRAADLSQKKFDETNFLKLWTKIGLPYRVVENKHFLNFAIADGSFAIQKALENYTSIQPLHCGCHLLHLILIDSINKTKFIKSLIEKNRYVAARCSRRMDLKTFLKKTIRVPVVTRWNSDLFAAKDILQVINKLRRFSLEKEYCELFTNILSTEATHGSEILLAFLELKHKLSTHEIHPKATNEPSQTTTTTLECQENENSDESTGSYSDSDSDEDYIDGIPDQFQITDVDTEIATFIQNLQNEIDRRYNNIRKRLTMQVCCLFNPATAYNLQILNEEEWKAAEEYLHNIPVDEVTETSHTVKEVFTEKKYSFLKIQKDEFQLSKKDLIKKELAFYKYIEKYGTYEKFWVEHKSTLPLLYQISKIVFCVPSSTSSSERLNSYIRETYKGRENLKSDQLASEILVSRNI</sequence>
<dbReference type="GO" id="GO:0005634">
    <property type="term" value="C:nucleus"/>
    <property type="evidence" value="ECO:0007669"/>
    <property type="project" value="UniProtKB-SubCell"/>
</dbReference>
<keyword evidence="4" id="KW-0862">Zinc</keyword>
<name>A0A0N5B4L0_STREA</name>
<evidence type="ECO:0000256" key="6">
    <source>
        <dbReference type="SAM" id="MobiDB-lite"/>
    </source>
</evidence>
<accession>A0A0N5B4L0</accession>
<feature type="region of interest" description="Disordered" evidence="6">
    <location>
        <begin position="272"/>
        <end position="309"/>
    </location>
</feature>
<keyword evidence="3" id="KW-0863">Zinc-finger</keyword>
<keyword evidence="2" id="KW-0479">Metal-binding</keyword>
<evidence type="ECO:0000256" key="1">
    <source>
        <dbReference type="ARBA" id="ARBA00004123"/>
    </source>
</evidence>
<evidence type="ECO:0000256" key="5">
    <source>
        <dbReference type="ARBA" id="ARBA00023242"/>
    </source>
</evidence>
<dbReference type="InterPro" id="IPR052035">
    <property type="entry name" value="ZnF_BED_domain_contain"/>
</dbReference>
<evidence type="ECO:0000256" key="3">
    <source>
        <dbReference type="ARBA" id="ARBA00022771"/>
    </source>
</evidence>
<evidence type="ECO:0000313" key="8">
    <source>
        <dbReference type="Proteomes" id="UP000046392"/>
    </source>
</evidence>
<keyword evidence="5" id="KW-0539">Nucleus</keyword>
<evidence type="ECO:0000313" key="9">
    <source>
        <dbReference type="WBParaSite" id="SPAL_0000101100.1"/>
    </source>
</evidence>
<dbReference type="InterPro" id="IPR012337">
    <property type="entry name" value="RNaseH-like_sf"/>
</dbReference>
<feature type="compositionally biased region" description="Polar residues" evidence="6">
    <location>
        <begin position="279"/>
        <end position="291"/>
    </location>
</feature>
<keyword evidence="8" id="KW-1185">Reference proteome</keyword>
<dbReference type="GO" id="GO:0008270">
    <property type="term" value="F:zinc ion binding"/>
    <property type="evidence" value="ECO:0007669"/>
    <property type="project" value="UniProtKB-KW"/>
</dbReference>
<evidence type="ECO:0000259" key="7">
    <source>
        <dbReference type="Pfam" id="PF05699"/>
    </source>
</evidence>
<protein>
    <submittedName>
        <fullName evidence="9">Dimer_Tnp_hAT domain-containing protein</fullName>
    </submittedName>
</protein>
<organism evidence="8 9">
    <name type="scientific">Strongyloides papillosus</name>
    <name type="common">Intestinal threadworm</name>
    <dbReference type="NCBI Taxonomy" id="174720"/>
    <lineage>
        <taxon>Eukaryota</taxon>
        <taxon>Metazoa</taxon>
        <taxon>Ecdysozoa</taxon>
        <taxon>Nematoda</taxon>
        <taxon>Chromadorea</taxon>
        <taxon>Rhabditida</taxon>
        <taxon>Tylenchina</taxon>
        <taxon>Panagrolaimomorpha</taxon>
        <taxon>Strongyloidoidea</taxon>
        <taxon>Strongyloididae</taxon>
        <taxon>Strongyloides</taxon>
    </lineage>
</organism>
<reference evidence="9" key="1">
    <citation type="submission" date="2017-02" db="UniProtKB">
        <authorList>
            <consortium name="WormBaseParasite"/>
        </authorList>
    </citation>
    <scope>IDENTIFICATION</scope>
</reference>
<dbReference type="GO" id="GO:0046983">
    <property type="term" value="F:protein dimerization activity"/>
    <property type="evidence" value="ECO:0007669"/>
    <property type="project" value="InterPro"/>
</dbReference>
<dbReference type="WBParaSite" id="SPAL_0000101100.1">
    <property type="protein sequence ID" value="SPAL_0000101100.1"/>
    <property type="gene ID" value="SPAL_0000101100"/>
</dbReference>
<dbReference type="InterPro" id="IPR008906">
    <property type="entry name" value="HATC_C_dom"/>
</dbReference>
<comment type="subcellular location">
    <subcellularLocation>
        <location evidence="1">Nucleus</location>
    </subcellularLocation>
</comment>
<dbReference type="PANTHER" id="PTHR46481:SF10">
    <property type="entry name" value="ZINC FINGER BED DOMAIN-CONTAINING PROTEIN 39"/>
    <property type="match status" value="1"/>
</dbReference>
<proteinExistence type="predicted"/>
<dbReference type="Pfam" id="PF05699">
    <property type="entry name" value="Dimer_Tnp_hAT"/>
    <property type="match status" value="1"/>
</dbReference>
<feature type="domain" description="HAT C-terminal dimerisation" evidence="7">
    <location>
        <begin position="443"/>
        <end position="490"/>
    </location>
</feature>